<keyword evidence="3" id="KW-1185">Reference proteome</keyword>
<proteinExistence type="predicted"/>
<gene>
    <name evidence="2" type="ORF">PGRAT_12880</name>
</gene>
<dbReference type="KEGG" id="pgm:PGRAT_12880"/>
<accession>A0A089MAD7</accession>
<feature type="domain" description="Carboxymuconolactone decarboxylase-like" evidence="1">
    <location>
        <begin position="21"/>
        <end position="99"/>
    </location>
</feature>
<dbReference type="Proteomes" id="UP000029500">
    <property type="component" value="Chromosome"/>
</dbReference>
<sequence length="106" mass="11510">MDHLTQVSNAFATFMKEAPQQQQVWMETVQKLDAASRLDPKTEEIAYIAVLAAVRLESGLPFHVKHAKALGATREEIISAVLLGLPAVGNVVIQALPVALQAYDSE</sequence>
<dbReference type="EMBL" id="CP009287">
    <property type="protein sequence ID" value="AIQ68408.1"/>
    <property type="molecule type" value="Genomic_DNA"/>
</dbReference>
<dbReference type="PANTHER" id="PTHR33930">
    <property type="entry name" value="ALKYL HYDROPEROXIDE REDUCTASE AHPD"/>
    <property type="match status" value="1"/>
</dbReference>
<dbReference type="Pfam" id="PF02627">
    <property type="entry name" value="CMD"/>
    <property type="match status" value="1"/>
</dbReference>
<dbReference type="RefSeq" id="WP_025707930.1">
    <property type="nucleotide sequence ID" value="NZ_CP009287.1"/>
</dbReference>
<dbReference type="SUPFAM" id="SSF69118">
    <property type="entry name" value="AhpD-like"/>
    <property type="match status" value="1"/>
</dbReference>
<dbReference type="Gene3D" id="1.20.1290.10">
    <property type="entry name" value="AhpD-like"/>
    <property type="match status" value="1"/>
</dbReference>
<dbReference type="STRING" id="189425.PGRAT_12880"/>
<dbReference type="GO" id="GO:0051920">
    <property type="term" value="F:peroxiredoxin activity"/>
    <property type="evidence" value="ECO:0007669"/>
    <property type="project" value="InterPro"/>
</dbReference>
<evidence type="ECO:0000313" key="2">
    <source>
        <dbReference type="EMBL" id="AIQ68408.1"/>
    </source>
</evidence>
<name>A0A089MAD7_9BACL</name>
<dbReference type="PANTHER" id="PTHR33930:SF2">
    <property type="entry name" value="BLR3452 PROTEIN"/>
    <property type="match status" value="1"/>
</dbReference>
<dbReference type="InterPro" id="IPR029032">
    <property type="entry name" value="AhpD-like"/>
</dbReference>
<dbReference type="InterPro" id="IPR003779">
    <property type="entry name" value="CMD-like"/>
</dbReference>
<dbReference type="OrthoDB" id="9154867at2"/>
<protein>
    <submittedName>
        <fullName evidence="2">Carboxymuconolactone decarboxylase</fullName>
    </submittedName>
</protein>
<evidence type="ECO:0000259" key="1">
    <source>
        <dbReference type="Pfam" id="PF02627"/>
    </source>
</evidence>
<dbReference type="eggNOG" id="COG0599">
    <property type="taxonomic scope" value="Bacteria"/>
</dbReference>
<dbReference type="AlphaFoldDB" id="A0A089MAD7"/>
<reference evidence="2 3" key="1">
    <citation type="submission" date="2014-08" db="EMBL/GenBank/DDBJ databases">
        <title>Comparative genomics of the Paenibacillus odorifer group.</title>
        <authorList>
            <person name="den Bakker H.C."/>
            <person name="Tsai Y.-C."/>
            <person name="Martin N."/>
            <person name="Korlach J."/>
            <person name="Wiedmann M."/>
        </authorList>
    </citation>
    <scope>NUCLEOTIDE SEQUENCE [LARGE SCALE GENOMIC DNA]</scope>
    <source>
        <strain evidence="2 3">DSM 15220</strain>
    </source>
</reference>
<dbReference type="HOGENOM" id="CLU_151731_1_0_9"/>
<organism evidence="2 3">
    <name type="scientific">Paenibacillus graminis</name>
    <dbReference type="NCBI Taxonomy" id="189425"/>
    <lineage>
        <taxon>Bacteria</taxon>
        <taxon>Bacillati</taxon>
        <taxon>Bacillota</taxon>
        <taxon>Bacilli</taxon>
        <taxon>Bacillales</taxon>
        <taxon>Paenibacillaceae</taxon>
        <taxon>Paenibacillus</taxon>
    </lineage>
</organism>
<evidence type="ECO:0000313" key="3">
    <source>
        <dbReference type="Proteomes" id="UP000029500"/>
    </source>
</evidence>